<dbReference type="CDD" id="cd16936">
    <property type="entry name" value="HATPase_RsbW-like"/>
    <property type="match status" value="1"/>
</dbReference>
<reference evidence="3 4" key="1">
    <citation type="submission" date="2019-12" db="EMBL/GenBank/DDBJ databases">
        <title>Auraticoccus cholistani sp. nov., an actinomycete isolated from soil of Cholistan desert.</title>
        <authorList>
            <person name="Cheema M.T."/>
        </authorList>
    </citation>
    <scope>NUCLEOTIDE SEQUENCE [LARGE SCALE GENOMIC DNA]</scope>
    <source>
        <strain evidence="3 4">F435</strain>
    </source>
</reference>
<protein>
    <submittedName>
        <fullName evidence="3">ATP-binding protein</fullName>
    </submittedName>
</protein>
<dbReference type="EMBL" id="WPCU01000007">
    <property type="protein sequence ID" value="MVA76783.1"/>
    <property type="molecule type" value="Genomic_DNA"/>
</dbReference>
<sequence>MAGDYSLDGLAVPASLEELHELLERVGTEHPQVAAEDLMMLETALVEVAANVIDHGRPAGSVLWTVRLAVRDDRLECLLSDTAQPADVDLGAASLPEDPESEHGRGLVLARAALDRLEHVRVAGGNVWRLVRLRR</sequence>
<dbReference type="AlphaFoldDB" id="A0A6A9UVB4"/>
<proteinExistence type="predicted"/>
<dbReference type="InterPro" id="IPR003594">
    <property type="entry name" value="HATPase_dom"/>
</dbReference>
<dbReference type="GO" id="GO:0005524">
    <property type="term" value="F:ATP binding"/>
    <property type="evidence" value="ECO:0007669"/>
    <property type="project" value="UniProtKB-KW"/>
</dbReference>
<dbReference type="GO" id="GO:0004674">
    <property type="term" value="F:protein serine/threonine kinase activity"/>
    <property type="evidence" value="ECO:0007669"/>
    <property type="project" value="UniProtKB-KW"/>
</dbReference>
<accession>A0A6A9UVB4</accession>
<dbReference type="PANTHER" id="PTHR35526">
    <property type="entry name" value="ANTI-SIGMA-F FACTOR RSBW-RELATED"/>
    <property type="match status" value="1"/>
</dbReference>
<keyword evidence="1" id="KW-0418">Kinase</keyword>
<dbReference type="Pfam" id="PF13581">
    <property type="entry name" value="HATPase_c_2"/>
    <property type="match status" value="1"/>
</dbReference>
<name>A0A6A9UVB4_9ACTN</name>
<keyword evidence="3" id="KW-0067">ATP-binding</keyword>
<evidence type="ECO:0000313" key="4">
    <source>
        <dbReference type="Proteomes" id="UP000435304"/>
    </source>
</evidence>
<gene>
    <name evidence="3" type="ORF">GC722_12225</name>
</gene>
<keyword evidence="3" id="KW-0547">Nucleotide-binding</keyword>
<comment type="caution">
    <text evidence="3">The sequence shown here is derived from an EMBL/GenBank/DDBJ whole genome shotgun (WGS) entry which is preliminary data.</text>
</comment>
<dbReference type="Gene3D" id="3.30.565.10">
    <property type="entry name" value="Histidine kinase-like ATPase, C-terminal domain"/>
    <property type="match status" value="1"/>
</dbReference>
<dbReference type="InterPro" id="IPR050267">
    <property type="entry name" value="Anti-sigma-factor_SerPK"/>
</dbReference>
<dbReference type="RefSeq" id="WP_156610451.1">
    <property type="nucleotide sequence ID" value="NZ_WPCU01000007.1"/>
</dbReference>
<dbReference type="InterPro" id="IPR036890">
    <property type="entry name" value="HATPase_C_sf"/>
</dbReference>
<keyword evidence="4" id="KW-1185">Reference proteome</keyword>
<keyword evidence="1" id="KW-0808">Transferase</keyword>
<evidence type="ECO:0000313" key="3">
    <source>
        <dbReference type="EMBL" id="MVA76783.1"/>
    </source>
</evidence>
<evidence type="ECO:0000259" key="2">
    <source>
        <dbReference type="Pfam" id="PF13581"/>
    </source>
</evidence>
<evidence type="ECO:0000256" key="1">
    <source>
        <dbReference type="ARBA" id="ARBA00022527"/>
    </source>
</evidence>
<dbReference type="SUPFAM" id="SSF55874">
    <property type="entry name" value="ATPase domain of HSP90 chaperone/DNA topoisomerase II/histidine kinase"/>
    <property type="match status" value="1"/>
</dbReference>
<dbReference type="PANTHER" id="PTHR35526:SF3">
    <property type="entry name" value="ANTI-SIGMA-F FACTOR RSBW"/>
    <property type="match status" value="1"/>
</dbReference>
<keyword evidence="1" id="KW-0723">Serine/threonine-protein kinase</keyword>
<dbReference type="Proteomes" id="UP000435304">
    <property type="component" value="Unassembled WGS sequence"/>
</dbReference>
<feature type="domain" description="Histidine kinase/HSP90-like ATPase" evidence="2">
    <location>
        <begin position="13"/>
        <end position="130"/>
    </location>
</feature>
<organism evidence="3 4">
    <name type="scientific">Auraticoccus cholistanensis</name>
    <dbReference type="NCBI Taxonomy" id="2656650"/>
    <lineage>
        <taxon>Bacteria</taxon>
        <taxon>Bacillati</taxon>
        <taxon>Actinomycetota</taxon>
        <taxon>Actinomycetes</taxon>
        <taxon>Propionibacteriales</taxon>
        <taxon>Propionibacteriaceae</taxon>
        <taxon>Auraticoccus</taxon>
    </lineage>
</organism>